<evidence type="ECO:0000313" key="3">
    <source>
        <dbReference type="Proteomes" id="UP000428330"/>
    </source>
</evidence>
<dbReference type="RefSeq" id="WP_157707344.1">
    <property type="nucleotide sequence ID" value="NZ_CP034348.1"/>
</dbReference>
<keyword evidence="1" id="KW-0732">Signal</keyword>
<proteinExistence type="predicted"/>
<dbReference type="Proteomes" id="UP000428330">
    <property type="component" value="Chromosome"/>
</dbReference>
<gene>
    <name evidence="2" type="ORF">EI983_10405</name>
</gene>
<evidence type="ECO:0008006" key="4">
    <source>
        <dbReference type="Google" id="ProtNLM"/>
    </source>
</evidence>
<evidence type="ECO:0000256" key="1">
    <source>
        <dbReference type="SAM" id="SignalP"/>
    </source>
</evidence>
<evidence type="ECO:0000313" key="2">
    <source>
        <dbReference type="EMBL" id="QGX98659.1"/>
    </source>
</evidence>
<name>A0A6I6INP1_9RHOB</name>
<dbReference type="AlphaFoldDB" id="A0A6I6INP1"/>
<dbReference type="KEGG" id="rom:EI983_10405"/>
<organism evidence="2 3">
    <name type="scientific">Roseovarius faecimaris</name>
    <dbReference type="NCBI Taxonomy" id="2494550"/>
    <lineage>
        <taxon>Bacteria</taxon>
        <taxon>Pseudomonadati</taxon>
        <taxon>Pseudomonadota</taxon>
        <taxon>Alphaproteobacteria</taxon>
        <taxon>Rhodobacterales</taxon>
        <taxon>Roseobacteraceae</taxon>
        <taxon>Roseovarius</taxon>
    </lineage>
</organism>
<keyword evidence="3" id="KW-1185">Reference proteome</keyword>
<dbReference type="EMBL" id="CP034348">
    <property type="protein sequence ID" value="QGX98659.1"/>
    <property type="molecule type" value="Genomic_DNA"/>
</dbReference>
<reference evidence="3" key="1">
    <citation type="submission" date="2018-12" db="EMBL/GenBank/DDBJ databases">
        <title>Complete genome sequence of Roseovarius sp. MME-070.</title>
        <authorList>
            <person name="Nam Y.-D."/>
            <person name="Kang J."/>
            <person name="Chung W.-H."/>
            <person name="Park Y.S."/>
        </authorList>
    </citation>
    <scope>NUCLEOTIDE SEQUENCE [LARGE SCALE GENOMIC DNA]</scope>
    <source>
        <strain evidence="3">MME-070</strain>
    </source>
</reference>
<accession>A0A6I6INP1</accession>
<feature type="signal peptide" evidence="1">
    <location>
        <begin position="1"/>
        <end position="17"/>
    </location>
</feature>
<sequence>MKYILVAAFFAASPALAGSLSDPVVTPDVVVAEAVADSSNADGLIIAVWLATLLAAAGGAF</sequence>
<feature type="chain" id="PRO_5026232561" description="Ferrochelatase" evidence="1">
    <location>
        <begin position="18"/>
        <end position="61"/>
    </location>
</feature>
<protein>
    <recommendedName>
        <fullName evidence="4">Ferrochelatase</fullName>
    </recommendedName>
</protein>